<dbReference type="STRING" id="1071380.I2GXR8"/>
<proteinExistence type="predicted"/>
<keyword evidence="2" id="KW-0723">Serine/threonine-protein kinase</keyword>
<organism evidence="10 11">
    <name type="scientific">Henningerozyma blattae (strain ATCC 34711 / CBS 6284 / DSM 70876 / NBRC 10599 / NRRL Y-10934 / UCD 77-7)</name>
    <name type="common">Yeast</name>
    <name type="synonym">Tetrapisispora blattae</name>
    <dbReference type="NCBI Taxonomy" id="1071380"/>
    <lineage>
        <taxon>Eukaryota</taxon>
        <taxon>Fungi</taxon>
        <taxon>Dikarya</taxon>
        <taxon>Ascomycota</taxon>
        <taxon>Saccharomycotina</taxon>
        <taxon>Saccharomycetes</taxon>
        <taxon>Saccharomycetales</taxon>
        <taxon>Saccharomycetaceae</taxon>
        <taxon>Henningerozyma</taxon>
    </lineage>
</organism>
<dbReference type="InterPro" id="IPR000719">
    <property type="entry name" value="Prot_kinase_dom"/>
</dbReference>
<dbReference type="Pfam" id="PF00069">
    <property type="entry name" value="Pkinase"/>
    <property type="match status" value="1"/>
</dbReference>
<sequence>MYVNLGVYNYSNSNCNSNSIEYTPSIMQSVSSIEETPSTTSHSSIPRIFHFTYTPQSLTISPPIEYYQYLGGSSQFSSNSELSSSYPGNISNSENNSDLELPLSLQQQQPLHFLPPKGLKTHVKIQNKYYINHSIKVNEKIIENQITISKSHNIFKKNLPKNISIIDSTQWKSPPVTQVEDRFIIPQEKFRKKRSHSPTFVETSRRPSQIFNKLKISKLAPTNVTPDYKNFINLQNDSNDYSCTCDSPLKFKRRNSSSLKLIKSFKTIGNFFTNTNTNTITNSNTMEPPTLEDITIGDSQVDDSPTKNCQKCQKCQINTQRYFNKTLFHSLHRISQEKFDSNYISTDHKTSSGSSGVVNIMRHTKNNQLFAIKKFKPIFEKESIKGYWKKISTEYCIGTTLTHPNIIKTLEILLVDNKHFYQIMEYCQYDLFTIVSKMQMSYQEICCCFKQILKGVQYMHDTGMSHLDLKLDNCVMTATGVVKLIDFGTTTIFKYPFSNQIFQSTGIVGSDPYLPPEVFLFNRYDPRPVDVWSLGIIFFCMVVKRFPWKIPILVDESFRLFCLGRDSNSLSQIICQVPDPDEPSPSINSLKQYTSEYIATLLNEPPNIGPSRILRALPKESHSVIGSMIEIPPAYRATVTEILNSNWITSIQECTVTKDDQTIPGPFCDHTNLTRIKTTISNPQSSTRLIA</sequence>
<dbReference type="KEGG" id="tbl:TBLA_0B00770"/>
<dbReference type="PROSITE" id="PS00108">
    <property type="entry name" value="PROTEIN_KINASE_ST"/>
    <property type="match status" value="1"/>
</dbReference>
<dbReference type="InParanoid" id="I2GXR8"/>
<protein>
    <recommendedName>
        <fullName evidence="1">non-specific serine/threonine protein kinase</fullName>
        <ecNumber evidence="1">2.7.11.1</ecNumber>
    </recommendedName>
</protein>
<accession>I2GXR8</accession>
<dbReference type="Gene3D" id="1.10.510.10">
    <property type="entry name" value="Transferase(Phosphotransferase) domain 1"/>
    <property type="match status" value="1"/>
</dbReference>
<keyword evidence="6" id="KW-0067">ATP-binding</keyword>
<evidence type="ECO:0000313" key="11">
    <source>
        <dbReference type="Proteomes" id="UP000002866"/>
    </source>
</evidence>
<dbReference type="eggNOG" id="KOG0590">
    <property type="taxonomic scope" value="Eukaryota"/>
</dbReference>
<dbReference type="InterPro" id="IPR011009">
    <property type="entry name" value="Kinase-like_dom_sf"/>
</dbReference>
<dbReference type="GO" id="GO:0004674">
    <property type="term" value="F:protein serine/threonine kinase activity"/>
    <property type="evidence" value="ECO:0007669"/>
    <property type="project" value="UniProtKB-KW"/>
</dbReference>
<dbReference type="RefSeq" id="XP_004178439.1">
    <property type="nucleotide sequence ID" value="XM_004178391.1"/>
</dbReference>
<evidence type="ECO:0000256" key="1">
    <source>
        <dbReference type="ARBA" id="ARBA00012513"/>
    </source>
</evidence>
<dbReference type="EMBL" id="HE806317">
    <property type="protein sequence ID" value="CCH58920.1"/>
    <property type="molecule type" value="Genomic_DNA"/>
</dbReference>
<dbReference type="GO" id="GO:0005829">
    <property type="term" value="C:cytosol"/>
    <property type="evidence" value="ECO:0007669"/>
    <property type="project" value="TreeGrafter"/>
</dbReference>
<dbReference type="PANTHER" id="PTHR24343:SF113">
    <property type="entry name" value="NITROGEN PERMEASE REACTIVATOR PROTEIN-RELATED"/>
    <property type="match status" value="1"/>
</dbReference>
<dbReference type="InterPro" id="IPR008271">
    <property type="entry name" value="Ser/Thr_kinase_AS"/>
</dbReference>
<evidence type="ECO:0000256" key="3">
    <source>
        <dbReference type="ARBA" id="ARBA00022679"/>
    </source>
</evidence>
<evidence type="ECO:0000256" key="7">
    <source>
        <dbReference type="ARBA" id="ARBA00047899"/>
    </source>
</evidence>
<dbReference type="HOGENOM" id="CLU_398592_0_0_1"/>
<dbReference type="GeneID" id="14494028"/>
<dbReference type="PANTHER" id="PTHR24343">
    <property type="entry name" value="SERINE/THREONINE KINASE"/>
    <property type="match status" value="1"/>
</dbReference>
<keyword evidence="5" id="KW-0418">Kinase</keyword>
<dbReference type="EC" id="2.7.11.1" evidence="1"/>
<comment type="catalytic activity">
    <reaction evidence="8">
        <text>L-seryl-[protein] + ATP = O-phospho-L-seryl-[protein] + ADP + H(+)</text>
        <dbReference type="Rhea" id="RHEA:17989"/>
        <dbReference type="Rhea" id="RHEA-COMP:9863"/>
        <dbReference type="Rhea" id="RHEA-COMP:11604"/>
        <dbReference type="ChEBI" id="CHEBI:15378"/>
        <dbReference type="ChEBI" id="CHEBI:29999"/>
        <dbReference type="ChEBI" id="CHEBI:30616"/>
        <dbReference type="ChEBI" id="CHEBI:83421"/>
        <dbReference type="ChEBI" id="CHEBI:456216"/>
        <dbReference type="EC" id="2.7.11.1"/>
    </reaction>
</comment>
<dbReference type="Gene3D" id="3.30.200.20">
    <property type="entry name" value="Phosphorylase Kinase, domain 1"/>
    <property type="match status" value="1"/>
</dbReference>
<keyword evidence="11" id="KW-1185">Reference proteome</keyword>
<evidence type="ECO:0000313" key="10">
    <source>
        <dbReference type="EMBL" id="CCH58920.1"/>
    </source>
</evidence>
<gene>
    <name evidence="10" type="primary">TBLA0B00770</name>
    <name evidence="10" type="ORF">TBLA_0B00770</name>
</gene>
<dbReference type="SMART" id="SM00220">
    <property type="entry name" value="S_TKc"/>
    <property type="match status" value="1"/>
</dbReference>
<name>I2GXR8_HENB6</name>
<dbReference type="PROSITE" id="PS50011">
    <property type="entry name" value="PROTEIN_KINASE_DOM"/>
    <property type="match status" value="1"/>
</dbReference>
<dbReference type="SUPFAM" id="SSF56112">
    <property type="entry name" value="Protein kinase-like (PK-like)"/>
    <property type="match status" value="1"/>
</dbReference>
<dbReference type="GO" id="GO:0005524">
    <property type="term" value="F:ATP binding"/>
    <property type="evidence" value="ECO:0007669"/>
    <property type="project" value="UniProtKB-KW"/>
</dbReference>
<dbReference type="OrthoDB" id="6513151at2759"/>
<evidence type="ECO:0000256" key="8">
    <source>
        <dbReference type="ARBA" id="ARBA00048679"/>
    </source>
</evidence>
<evidence type="ECO:0000256" key="6">
    <source>
        <dbReference type="ARBA" id="ARBA00022840"/>
    </source>
</evidence>
<comment type="catalytic activity">
    <reaction evidence="7">
        <text>L-threonyl-[protein] + ATP = O-phospho-L-threonyl-[protein] + ADP + H(+)</text>
        <dbReference type="Rhea" id="RHEA:46608"/>
        <dbReference type="Rhea" id="RHEA-COMP:11060"/>
        <dbReference type="Rhea" id="RHEA-COMP:11605"/>
        <dbReference type="ChEBI" id="CHEBI:15378"/>
        <dbReference type="ChEBI" id="CHEBI:30013"/>
        <dbReference type="ChEBI" id="CHEBI:30616"/>
        <dbReference type="ChEBI" id="CHEBI:61977"/>
        <dbReference type="ChEBI" id="CHEBI:456216"/>
        <dbReference type="EC" id="2.7.11.1"/>
    </reaction>
</comment>
<evidence type="ECO:0000256" key="5">
    <source>
        <dbReference type="ARBA" id="ARBA00022777"/>
    </source>
</evidence>
<evidence type="ECO:0000256" key="2">
    <source>
        <dbReference type="ARBA" id="ARBA00022527"/>
    </source>
</evidence>
<dbReference type="AlphaFoldDB" id="I2GXR8"/>
<evidence type="ECO:0000256" key="4">
    <source>
        <dbReference type="ARBA" id="ARBA00022741"/>
    </source>
</evidence>
<dbReference type="Proteomes" id="UP000002866">
    <property type="component" value="Chromosome 2"/>
</dbReference>
<keyword evidence="3" id="KW-0808">Transferase</keyword>
<evidence type="ECO:0000259" key="9">
    <source>
        <dbReference type="PROSITE" id="PS50011"/>
    </source>
</evidence>
<keyword evidence="4" id="KW-0547">Nucleotide-binding</keyword>
<reference evidence="10 11" key="1">
    <citation type="journal article" date="2011" name="Proc. Natl. Acad. Sci. U.S.A.">
        <title>Evolutionary erosion of yeast sex chromosomes by mating-type switching accidents.</title>
        <authorList>
            <person name="Gordon J.L."/>
            <person name="Armisen D."/>
            <person name="Proux-Wera E."/>
            <person name="Oheigeartaigh S.S."/>
            <person name="Byrne K.P."/>
            <person name="Wolfe K.H."/>
        </authorList>
    </citation>
    <scope>NUCLEOTIDE SEQUENCE [LARGE SCALE GENOMIC DNA]</scope>
    <source>
        <strain evidence="11">ATCC 34711 / CBS 6284 / DSM 70876 / NBRC 10599 / NRRL Y-10934 / UCD 77-7</strain>
    </source>
</reference>
<feature type="domain" description="Protein kinase" evidence="9">
    <location>
        <begin position="344"/>
        <end position="648"/>
    </location>
</feature>